<evidence type="ECO:0000313" key="3">
    <source>
        <dbReference type="Proteomes" id="UP001066276"/>
    </source>
</evidence>
<accession>A0AAV7R774</accession>
<name>A0AAV7R774_PLEWA</name>
<sequence length="205" mass="22423">MGDPCSGVPIERTSCSLFLPLPPLWIQAAWSSRRHRGAAARLCFQGSQGRVSTDLSLSLPWLIQDLRWEMAPELPRADDSGKDIWQHYFTPQASHHRPSYMTPRRPSGLGARTRLQGQKLSSSKSRLDYSVSVPAFSALPPQELGSFFKVLDQSSVPQTAPTSPVKMAANMAGALPPRVLSHSSDMQEVELDTVGGICVTARGRV</sequence>
<dbReference type="AlphaFoldDB" id="A0AAV7R774"/>
<feature type="region of interest" description="Disordered" evidence="1">
    <location>
        <begin position="95"/>
        <end position="122"/>
    </location>
</feature>
<reference evidence="2" key="1">
    <citation type="journal article" date="2022" name="bioRxiv">
        <title>Sequencing and chromosome-scale assembly of the giantPleurodeles waltlgenome.</title>
        <authorList>
            <person name="Brown T."/>
            <person name="Elewa A."/>
            <person name="Iarovenko S."/>
            <person name="Subramanian E."/>
            <person name="Araus A.J."/>
            <person name="Petzold A."/>
            <person name="Susuki M."/>
            <person name="Suzuki K.-i.T."/>
            <person name="Hayashi T."/>
            <person name="Toyoda A."/>
            <person name="Oliveira C."/>
            <person name="Osipova E."/>
            <person name="Leigh N.D."/>
            <person name="Simon A."/>
            <person name="Yun M.H."/>
        </authorList>
    </citation>
    <scope>NUCLEOTIDE SEQUENCE</scope>
    <source>
        <strain evidence="2">20211129_DDA</strain>
        <tissue evidence="2">Liver</tissue>
    </source>
</reference>
<proteinExistence type="predicted"/>
<comment type="caution">
    <text evidence="2">The sequence shown here is derived from an EMBL/GenBank/DDBJ whole genome shotgun (WGS) entry which is preliminary data.</text>
</comment>
<organism evidence="2 3">
    <name type="scientific">Pleurodeles waltl</name>
    <name type="common">Iberian ribbed newt</name>
    <dbReference type="NCBI Taxonomy" id="8319"/>
    <lineage>
        <taxon>Eukaryota</taxon>
        <taxon>Metazoa</taxon>
        <taxon>Chordata</taxon>
        <taxon>Craniata</taxon>
        <taxon>Vertebrata</taxon>
        <taxon>Euteleostomi</taxon>
        <taxon>Amphibia</taxon>
        <taxon>Batrachia</taxon>
        <taxon>Caudata</taxon>
        <taxon>Salamandroidea</taxon>
        <taxon>Salamandridae</taxon>
        <taxon>Pleurodelinae</taxon>
        <taxon>Pleurodeles</taxon>
    </lineage>
</organism>
<protein>
    <submittedName>
        <fullName evidence="2">Uncharacterized protein</fullName>
    </submittedName>
</protein>
<dbReference type="Proteomes" id="UP001066276">
    <property type="component" value="Chromosome 6"/>
</dbReference>
<dbReference type="EMBL" id="JANPWB010000010">
    <property type="protein sequence ID" value="KAJ1146653.1"/>
    <property type="molecule type" value="Genomic_DNA"/>
</dbReference>
<evidence type="ECO:0000256" key="1">
    <source>
        <dbReference type="SAM" id="MobiDB-lite"/>
    </source>
</evidence>
<keyword evidence="3" id="KW-1185">Reference proteome</keyword>
<evidence type="ECO:0000313" key="2">
    <source>
        <dbReference type="EMBL" id="KAJ1146653.1"/>
    </source>
</evidence>
<gene>
    <name evidence="2" type="ORF">NDU88_012917</name>
</gene>